<keyword evidence="5" id="KW-1185">Reference proteome</keyword>
<name>A0A9P9YVG0_9MUSC</name>
<dbReference type="EMBL" id="JAMKOV010000001">
    <property type="protein sequence ID" value="KAI8043900.1"/>
    <property type="molecule type" value="Genomic_DNA"/>
</dbReference>
<proteinExistence type="predicted"/>
<dbReference type="InterPro" id="IPR000719">
    <property type="entry name" value="Prot_kinase_dom"/>
</dbReference>
<accession>A0A9P9YVG0</accession>
<dbReference type="GO" id="GO:0005524">
    <property type="term" value="F:ATP binding"/>
    <property type="evidence" value="ECO:0007669"/>
    <property type="project" value="InterPro"/>
</dbReference>
<evidence type="ECO:0000313" key="4">
    <source>
        <dbReference type="EMBL" id="KAI8043900.1"/>
    </source>
</evidence>
<feature type="compositionally biased region" description="Basic residues" evidence="2">
    <location>
        <begin position="192"/>
        <end position="201"/>
    </location>
</feature>
<reference evidence="4" key="1">
    <citation type="journal article" date="2023" name="Genome Biol. Evol.">
        <title>Long-read-based Genome Assembly of Drosophila gunungcola Reveals Fewer Chemosensory Genes in Flower-breeding Species.</title>
        <authorList>
            <person name="Negi A."/>
            <person name="Liao B.Y."/>
            <person name="Yeh S.D."/>
        </authorList>
    </citation>
    <scope>NUCLEOTIDE SEQUENCE</scope>
    <source>
        <strain evidence="4">Sukarami</strain>
    </source>
</reference>
<feature type="domain" description="Protein kinase" evidence="3">
    <location>
        <begin position="1"/>
        <end position="198"/>
    </location>
</feature>
<dbReference type="PROSITE" id="PS50011">
    <property type="entry name" value="PROTEIN_KINASE_DOM"/>
    <property type="match status" value="1"/>
</dbReference>
<dbReference type="InterPro" id="IPR011009">
    <property type="entry name" value="Kinase-like_dom_sf"/>
</dbReference>
<gene>
    <name evidence="4" type="ORF">M5D96_000044</name>
</gene>
<dbReference type="InterPro" id="IPR050235">
    <property type="entry name" value="CK1_Ser-Thr_kinase"/>
</dbReference>
<dbReference type="AlphaFoldDB" id="A0A9P9YVG0"/>
<feature type="compositionally biased region" description="Basic and acidic residues" evidence="2">
    <location>
        <begin position="215"/>
        <end position="228"/>
    </location>
</feature>
<feature type="region of interest" description="Disordered" evidence="2">
    <location>
        <begin position="185"/>
        <end position="228"/>
    </location>
</feature>
<protein>
    <recommendedName>
        <fullName evidence="1">non-specific serine/threonine protein kinase</fullName>
        <ecNumber evidence="1">2.7.11.1</ecNumber>
    </recommendedName>
</protein>
<dbReference type="Pfam" id="PF00069">
    <property type="entry name" value="Pkinase"/>
    <property type="match status" value="1"/>
</dbReference>
<dbReference type="Proteomes" id="UP001059596">
    <property type="component" value="Chromosome 3R"/>
</dbReference>
<dbReference type="SUPFAM" id="SSF56112">
    <property type="entry name" value="Protein kinase-like (PK-like)"/>
    <property type="match status" value="1"/>
</dbReference>
<sequence>MNDHSDAGRPILTRVEYLHRKCFIHRDIKPENFLMGLGRHRTQVFMIDFGLAKKFYSLRSQQHIGYTENRDLVGTARYASARAHYAEQGRRDDLESVGYLLLYFQRGRLPGRESGLSRRSRILPVLEVLSNLPFYQKPDYVYLHQLFKVLFRNQMMLYDFQYDWVTLQRESKALCDKQKDEKKERRACSCSYHRHKKHHRGRQLELQAERRRHHPEQPEESHRVPPCL</sequence>
<evidence type="ECO:0000256" key="2">
    <source>
        <dbReference type="SAM" id="MobiDB-lite"/>
    </source>
</evidence>
<dbReference type="EC" id="2.7.11.1" evidence="1"/>
<dbReference type="GO" id="GO:0004674">
    <property type="term" value="F:protein serine/threonine kinase activity"/>
    <property type="evidence" value="ECO:0007669"/>
    <property type="project" value="UniProtKB-EC"/>
</dbReference>
<evidence type="ECO:0000259" key="3">
    <source>
        <dbReference type="PROSITE" id="PS50011"/>
    </source>
</evidence>
<dbReference type="PANTHER" id="PTHR11909">
    <property type="entry name" value="CASEIN KINASE-RELATED"/>
    <property type="match status" value="1"/>
</dbReference>
<dbReference type="Gene3D" id="1.10.510.10">
    <property type="entry name" value="Transferase(Phosphotransferase) domain 1"/>
    <property type="match status" value="1"/>
</dbReference>
<dbReference type="PROSITE" id="PS00108">
    <property type="entry name" value="PROTEIN_KINASE_ST"/>
    <property type="match status" value="1"/>
</dbReference>
<comment type="caution">
    <text evidence="4">The sequence shown here is derived from an EMBL/GenBank/DDBJ whole genome shotgun (WGS) entry which is preliminary data.</text>
</comment>
<evidence type="ECO:0000256" key="1">
    <source>
        <dbReference type="ARBA" id="ARBA00012513"/>
    </source>
</evidence>
<organism evidence="4 5">
    <name type="scientific">Drosophila gunungcola</name>
    <name type="common">fruit fly</name>
    <dbReference type="NCBI Taxonomy" id="103775"/>
    <lineage>
        <taxon>Eukaryota</taxon>
        <taxon>Metazoa</taxon>
        <taxon>Ecdysozoa</taxon>
        <taxon>Arthropoda</taxon>
        <taxon>Hexapoda</taxon>
        <taxon>Insecta</taxon>
        <taxon>Pterygota</taxon>
        <taxon>Neoptera</taxon>
        <taxon>Endopterygota</taxon>
        <taxon>Diptera</taxon>
        <taxon>Brachycera</taxon>
        <taxon>Muscomorpha</taxon>
        <taxon>Ephydroidea</taxon>
        <taxon>Drosophilidae</taxon>
        <taxon>Drosophila</taxon>
        <taxon>Sophophora</taxon>
    </lineage>
</organism>
<evidence type="ECO:0000313" key="5">
    <source>
        <dbReference type="Proteomes" id="UP001059596"/>
    </source>
</evidence>
<dbReference type="InterPro" id="IPR008271">
    <property type="entry name" value="Ser/Thr_kinase_AS"/>
</dbReference>